<gene>
    <name evidence="1" type="ORF">JM949_22000</name>
</gene>
<protein>
    <submittedName>
        <fullName evidence="1">CDP-alcohol phosphatidyltransferase family protein</fullName>
    </submittedName>
</protein>
<feature type="non-terminal residue" evidence="1">
    <location>
        <position position="160"/>
    </location>
</feature>
<name>A0ABS1YKB0_9ACTN</name>
<evidence type="ECO:0000313" key="2">
    <source>
        <dbReference type="Proteomes" id="UP000622245"/>
    </source>
</evidence>
<keyword evidence="2" id="KW-1185">Reference proteome</keyword>
<organism evidence="1 2">
    <name type="scientific">Micromonospora tarensis</name>
    <dbReference type="NCBI Taxonomy" id="2806100"/>
    <lineage>
        <taxon>Bacteria</taxon>
        <taxon>Bacillati</taxon>
        <taxon>Actinomycetota</taxon>
        <taxon>Actinomycetes</taxon>
        <taxon>Micromonosporales</taxon>
        <taxon>Micromonosporaceae</taxon>
        <taxon>Micromonospora</taxon>
    </lineage>
</organism>
<evidence type="ECO:0000313" key="1">
    <source>
        <dbReference type="EMBL" id="MBM0277855.1"/>
    </source>
</evidence>
<sequence>MLAAGTPAAGLTTATGEPLADRLATQLRQAGADEVRFAGHLDELADLVATASTPVLITGTDLVAHTAVLRHLATSPVGPTVALVLGDPPVPGRTAVREERGQVVDAGALDALDGDATGVFGGALRVGVDDLPNLAAAARAAASGILPVATPIGPAGDVSP</sequence>
<proteinExistence type="predicted"/>
<comment type="caution">
    <text evidence="1">The sequence shown here is derived from an EMBL/GenBank/DDBJ whole genome shotgun (WGS) entry which is preliminary data.</text>
</comment>
<accession>A0ABS1YKB0</accession>
<dbReference type="Proteomes" id="UP000622245">
    <property type="component" value="Unassembled WGS sequence"/>
</dbReference>
<dbReference type="EMBL" id="JAEVHL010000125">
    <property type="protein sequence ID" value="MBM0277855.1"/>
    <property type="molecule type" value="Genomic_DNA"/>
</dbReference>
<reference evidence="1 2" key="1">
    <citation type="submission" date="2021-01" db="EMBL/GenBank/DDBJ databases">
        <title>Draft genome sequence of Micromonospora sp. strain STR1s_6.</title>
        <authorList>
            <person name="Karlyshev A."/>
            <person name="Jawad R."/>
        </authorList>
    </citation>
    <scope>NUCLEOTIDE SEQUENCE [LARGE SCALE GENOMIC DNA]</scope>
    <source>
        <strain evidence="1 2">STR1S-6</strain>
    </source>
</reference>